<evidence type="ECO:0008006" key="4">
    <source>
        <dbReference type="Google" id="ProtNLM"/>
    </source>
</evidence>
<keyword evidence="1" id="KW-0472">Membrane</keyword>
<organism evidence="2 3">
    <name type="scientific">Sorangium cellulosum</name>
    <name type="common">Polyangium cellulosum</name>
    <dbReference type="NCBI Taxonomy" id="56"/>
    <lineage>
        <taxon>Bacteria</taxon>
        <taxon>Pseudomonadati</taxon>
        <taxon>Myxococcota</taxon>
        <taxon>Polyangia</taxon>
        <taxon>Polyangiales</taxon>
        <taxon>Polyangiaceae</taxon>
        <taxon>Sorangium</taxon>
    </lineage>
</organism>
<dbReference type="PANTHER" id="PTHR34703">
    <property type="entry name" value="ANTIPORTER SUBUNIT MNHG2-RELATED"/>
    <property type="match status" value="1"/>
</dbReference>
<keyword evidence="1" id="KW-1133">Transmembrane helix</keyword>
<dbReference type="PANTHER" id="PTHR34703:SF1">
    <property type="entry name" value="ANTIPORTER SUBUNIT MNHG2-RELATED"/>
    <property type="match status" value="1"/>
</dbReference>
<evidence type="ECO:0000313" key="2">
    <source>
        <dbReference type="EMBL" id="AUX20648.1"/>
    </source>
</evidence>
<protein>
    <recommendedName>
        <fullName evidence="4">Cation:proton antiporter</fullName>
    </recommendedName>
</protein>
<reference evidence="2 3" key="1">
    <citation type="submission" date="2015-09" db="EMBL/GenBank/DDBJ databases">
        <title>Sorangium comparison.</title>
        <authorList>
            <person name="Zaburannyi N."/>
            <person name="Bunk B."/>
            <person name="Overmann J."/>
            <person name="Mueller R."/>
        </authorList>
    </citation>
    <scope>NUCLEOTIDE SEQUENCE [LARGE SCALE GENOMIC DNA]</scope>
    <source>
        <strain evidence="2 3">So ceGT47</strain>
    </source>
</reference>
<dbReference type="NCBIfam" id="TIGR01300">
    <property type="entry name" value="CPA3_mnhG_phaG"/>
    <property type="match status" value="1"/>
</dbReference>
<feature type="transmembrane region" description="Helical" evidence="1">
    <location>
        <begin position="6"/>
        <end position="26"/>
    </location>
</feature>
<gene>
    <name evidence="2" type="ORF">SOCEGT47_011210</name>
</gene>
<sequence length="98" mass="10732">MSWTEALGTVVMFGGCFFVVVAAVGTVKLPDVYCRSHALGKAMTLGIMLLLVGYGLRVPEASWLKLSLVLLFQLVTIPVASHLFCLVAYRKGVRRWTS</sequence>
<dbReference type="EMBL" id="CP012670">
    <property type="protein sequence ID" value="AUX20648.1"/>
    <property type="molecule type" value="Genomic_DNA"/>
</dbReference>
<dbReference type="RefSeq" id="WP_129345967.1">
    <property type="nucleotide sequence ID" value="NZ_CP012670.1"/>
</dbReference>
<evidence type="ECO:0000256" key="1">
    <source>
        <dbReference type="SAM" id="Phobius"/>
    </source>
</evidence>
<feature type="transmembrane region" description="Helical" evidence="1">
    <location>
        <begin position="68"/>
        <end position="89"/>
    </location>
</feature>
<dbReference type="Pfam" id="PF03334">
    <property type="entry name" value="PhaG_MnhG_YufB"/>
    <property type="match status" value="1"/>
</dbReference>
<proteinExistence type="predicted"/>
<dbReference type="OrthoDB" id="5346950at2"/>
<dbReference type="InterPro" id="IPR005133">
    <property type="entry name" value="PhaG_MnhG_YufB"/>
</dbReference>
<evidence type="ECO:0000313" key="3">
    <source>
        <dbReference type="Proteomes" id="UP000295781"/>
    </source>
</evidence>
<dbReference type="GO" id="GO:0015385">
    <property type="term" value="F:sodium:proton antiporter activity"/>
    <property type="evidence" value="ECO:0007669"/>
    <property type="project" value="TreeGrafter"/>
</dbReference>
<dbReference type="Proteomes" id="UP000295781">
    <property type="component" value="Chromosome"/>
</dbReference>
<keyword evidence="1" id="KW-0812">Transmembrane</keyword>
<dbReference type="AlphaFoldDB" id="A0A4P2PVV7"/>
<name>A0A4P2PVV7_SORCE</name>
<accession>A0A4P2PVV7</accession>
<feature type="transmembrane region" description="Helical" evidence="1">
    <location>
        <begin position="38"/>
        <end position="56"/>
    </location>
</feature>